<organism evidence="1">
    <name type="scientific">mine drainage metagenome</name>
    <dbReference type="NCBI Taxonomy" id="410659"/>
    <lineage>
        <taxon>unclassified sequences</taxon>
        <taxon>metagenomes</taxon>
        <taxon>ecological metagenomes</taxon>
    </lineage>
</organism>
<protein>
    <submittedName>
        <fullName evidence="1">Uncharacterized protein</fullName>
    </submittedName>
</protein>
<name>A0A1J5QAJ5_9ZZZZ</name>
<dbReference type="EMBL" id="MLJW01001029">
    <property type="protein sequence ID" value="OIQ80670.1"/>
    <property type="molecule type" value="Genomic_DNA"/>
</dbReference>
<evidence type="ECO:0000313" key="1">
    <source>
        <dbReference type="EMBL" id="OIQ80670.1"/>
    </source>
</evidence>
<dbReference type="AlphaFoldDB" id="A0A1J5QAJ5"/>
<comment type="caution">
    <text evidence="1">The sequence shown here is derived from an EMBL/GenBank/DDBJ whole genome shotgun (WGS) entry which is preliminary data.</text>
</comment>
<sequence length="181" mass="19431">MELKSAIGIRADDPAMRPLHRHLAALPVKPGRPDRARVLLALLEIGAAIVFEPERAQTGEVIRACKALYASLDDSDSRADGRPIRVVLLLPDTQAMQPLRRRLTDLPEGPGTQARSRLVMQVLHAGVNAVYRDLPPPVVGHNDAARYADGAHATEPAPPVPSVLPQGMTAFLDNLSVEGLG</sequence>
<gene>
    <name evidence="1" type="ORF">GALL_375670</name>
</gene>
<proteinExistence type="predicted"/>
<accession>A0A1J5QAJ5</accession>
<reference evidence="1" key="1">
    <citation type="submission" date="2016-10" db="EMBL/GenBank/DDBJ databases">
        <title>Sequence of Gallionella enrichment culture.</title>
        <authorList>
            <person name="Poehlein A."/>
            <person name="Muehling M."/>
            <person name="Daniel R."/>
        </authorList>
    </citation>
    <scope>NUCLEOTIDE SEQUENCE</scope>
</reference>